<keyword evidence="3 6" id="KW-0418">Kinase</keyword>
<comment type="similarity">
    <text evidence="1">Belongs to the carbohydrate kinase PfkB family.</text>
</comment>
<sequence>MDSNATTGFSVSMASFTCGAICNIFSYLLFKHYNYSMVLIYGDVLMDVLIFEEAPKVYASDAQARALVVPGGSAFNTARHAARWGSNVGILGCVGTDGGYGFFMEAGQRYGINMLLTQKEGFTGTLLVRHEKGERNMWSSPNVARSYISVPEVDIDWLHISGYALFHPESSKVVQELTAKAKSNGAVLSVDAASYEPLKQHLSTFLQMTRGYDFLFANEHEMEILAKTDYYYKHVVVKQGSRGATVDGVHVEAPQVEVVSTLGAGDCFNGVFIAEVSKGAALVEACRKASAEASRWVATDFERRYF</sequence>
<evidence type="ECO:0000259" key="5">
    <source>
        <dbReference type="Pfam" id="PF00294"/>
    </source>
</evidence>
<dbReference type="STRING" id="309798.COPRO5265_1591"/>
<keyword evidence="2" id="KW-0808">Transferase</keyword>
<dbReference type="EMBL" id="CP001145">
    <property type="protein sequence ID" value="ACI17300.1"/>
    <property type="molecule type" value="Genomic_DNA"/>
</dbReference>
<keyword evidence="7" id="KW-1185">Reference proteome</keyword>
<gene>
    <name evidence="6" type="ordered locus">COPRO5265_1591</name>
</gene>
<accession>B5Y6G8</accession>
<reference evidence="7" key="1">
    <citation type="submission" date="2008-08" db="EMBL/GenBank/DDBJ databases">
        <title>The complete genome sequence of Coprothermobacter proteolyticus strain ATCC 5245 / DSM 5265 / BT.</title>
        <authorList>
            <person name="Dodson R.J."/>
            <person name="Durkin A.S."/>
            <person name="Wu M."/>
            <person name="Eisen J."/>
            <person name="Sutton G."/>
        </authorList>
    </citation>
    <scope>NUCLEOTIDE SEQUENCE [LARGE SCALE GENOMIC DNA]</scope>
    <source>
        <strain evidence="7">ATCC 35245 / DSM 5265 / OCM 4 / BT</strain>
    </source>
</reference>
<dbReference type="GO" id="GO:0016301">
    <property type="term" value="F:kinase activity"/>
    <property type="evidence" value="ECO:0007669"/>
    <property type="project" value="UniProtKB-KW"/>
</dbReference>
<feature type="transmembrane region" description="Helical" evidence="4">
    <location>
        <begin position="12"/>
        <end position="30"/>
    </location>
</feature>
<evidence type="ECO:0000256" key="3">
    <source>
        <dbReference type="ARBA" id="ARBA00022777"/>
    </source>
</evidence>
<keyword evidence="4" id="KW-1133">Transmembrane helix</keyword>
<dbReference type="Proteomes" id="UP000001732">
    <property type="component" value="Chromosome"/>
</dbReference>
<dbReference type="Pfam" id="PF00294">
    <property type="entry name" value="PfkB"/>
    <property type="match status" value="1"/>
</dbReference>
<evidence type="ECO:0000256" key="4">
    <source>
        <dbReference type="SAM" id="Phobius"/>
    </source>
</evidence>
<evidence type="ECO:0000313" key="7">
    <source>
        <dbReference type="Proteomes" id="UP000001732"/>
    </source>
</evidence>
<dbReference type="Gene3D" id="3.40.1190.20">
    <property type="match status" value="1"/>
</dbReference>
<dbReference type="PANTHER" id="PTHR43320:SF1">
    <property type="entry name" value="OS01G0105900 PROTEIN"/>
    <property type="match status" value="1"/>
</dbReference>
<keyword evidence="4" id="KW-0812">Transmembrane</keyword>
<dbReference type="PANTHER" id="PTHR43320">
    <property type="entry name" value="SUGAR KINASE"/>
    <property type="match status" value="1"/>
</dbReference>
<evidence type="ECO:0000313" key="6">
    <source>
        <dbReference type="EMBL" id="ACI17300.1"/>
    </source>
</evidence>
<dbReference type="SUPFAM" id="SSF53613">
    <property type="entry name" value="Ribokinase-like"/>
    <property type="match status" value="1"/>
</dbReference>
<dbReference type="KEGG" id="cpo:COPRO5265_1591"/>
<dbReference type="eggNOG" id="COG0524">
    <property type="taxonomic scope" value="Bacteria"/>
</dbReference>
<organism evidence="6 7">
    <name type="scientific">Coprothermobacter proteolyticus (strain ATCC 35245 / DSM 5265 / OCM 4 / BT)</name>
    <dbReference type="NCBI Taxonomy" id="309798"/>
    <lineage>
        <taxon>Bacteria</taxon>
        <taxon>Pseudomonadati</taxon>
        <taxon>Coprothermobacterota</taxon>
        <taxon>Coprothermobacteria</taxon>
        <taxon>Coprothermobacterales</taxon>
        <taxon>Coprothermobacteraceae</taxon>
        <taxon>Coprothermobacter</taxon>
    </lineage>
</organism>
<reference evidence="6 7" key="2">
    <citation type="journal article" date="2014" name="Genome Announc.">
        <title>Complete Genome Sequence of Coprothermobacter proteolyticus DSM 5265.</title>
        <authorList>
            <person name="Alexiev A."/>
            <person name="Coil D.A."/>
            <person name="Badger J.H."/>
            <person name="Enticknap J."/>
            <person name="Ward N."/>
            <person name="Robb F.T."/>
            <person name="Eisen J.A."/>
        </authorList>
    </citation>
    <scope>NUCLEOTIDE SEQUENCE [LARGE SCALE GENOMIC DNA]</scope>
    <source>
        <strain evidence="7">ATCC 35245 / DSM 5265 / OCM 4 / BT</strain>
    </source>
</reference>
<evidence type="ECO:0000256" key="2">
    <source>
        <dbReference type="ARBA" id="ARBA00022679"/>
    </source>
</evidence>
<proteinExistence type="inferred from homology"/>
<keyword evidence="4" id="KW-0472">Membrane</keyword>
<feature type="domain" description="Carbohydrate kinase PfkB" evidence="5">
    <location>
        <begin position="37"/>
        <end position="294"/>
    </location>
</feature>
<protein>
    <submittedName>
        <fullName evidence="6">Putative sugar kinase</fullName>
    </submittedName>
</protein>
<dbReference type="AlphaFoldDB" id="B5Y6G8"/>
<dbReference type="InterPro" id="IPR011611">
    <property type="entry name" value="PfkB_dom"/>
</dbReference>
<dbReference type="InterPro" id="IPR029056">
    <property type="entry name" value="Ribokinase-like"/>
</dbReference>
<evidence type="ECO:0000256" key="1">
    <source>
        <dbReference type="ARBA" id="ARBA00010688"/>
    </source>
</evidence>
<name>B5Y6G8_COPPD</name>
<dbReference type="InterPro" id="IPR052700">
    <property type="entry name" value="Carb_kinase_PfkB-like"/>
</dbReference>